<feature type="domain" description="CRAL-TRIO" evidence="1">
    <location>
        <begin position="93"/>
        <end position="258"/>
    </location>
</feature>
<dbReference type="InterPro" id="IPR001251">
    <property type="entry name" value="CRAL-TRIO_dom"/>
</dbReference>
<dbReference type="PANTHER" id="PTHR10174">
    <property type="entry name" value="ALPHA-TOCOPHEROL TRANSFER PROTEIN-RELATED"/>
    <property type="match status" value="1"/>
</dbReference>
<evidence type="ECO:0000259" key="1">
    <source>
        <dbReference type="PROSITE" id="PS50191"/>
    </source>
</evidence>
<dbReference type="SMART" id="SM01100">
    <property type="entry name" value="CRAL_TRIO_N"/>
    <property type="match status" value="1"/>
</dbReference>
<dbReference type="Pfam" id="PF00650">
    <property type="entry name" value="CRAL_TRIO"/>
    <property type="match status" value="1"/>
</dbReference>
<accession>A0A8X6UB65</accession>
<dbReference type="InterPro" id="IPR036865">
    <property type="entry name" value="CRAL-TRIO_dom_sf"/>
</dbReference>
<dbReference type="Proteomes" id="UP000887013">
    <property type="component" value="Unassembled WGS sequence"/>
</dbReference>
<dbReference type="Gene3D" id="1.20.5.1200">
    <property type="entry name" value="Alpha-tocopherol transfer"/>
    <property type="match status" value="1"/>
</dbReference>
<organism evidence="2 3">
    <name type="scientific">Nephila pilipes</name>
    <name type="common">Giant wood spider</name>
    <name type="synonym">Nephila maculata</name>
    <dbReference type="NCBI Taxonomy" id="299642"/>
    <lineage>
        <taxon>Eukaryota</taxon>
        <taxon>Metazoa</taxon>
        <taxon>Ecdysozoa</taxon>
        <taxon>Arthropoda</taxon>
        <taxon>Chelicerata</taxon>
        <taxon>Arachnida</taxon>
        <taxon>Araneae</taxon>
        <taxon>Araneomorphae</taxon>
        <taxon>Entelegynae</taxon>
        <taxon>Araneoidea</taxon>
        <taxon>Nephilidae</taxon>
        <taxon>Nephila</taxon>
    </lineage>
</organism>
<dbReference type="OrthoDB" id="6428558at2759"/>
<dbReference type="PRINTS" id="PR00180">
    <property type="entry name" value="CRETINALDHBP"/>
</dbReference>
<dbReference type="InterPro" id="IPR011074">
    <property type="entry name" value="CRAL/TRIO_N_dom"/>
</dbReference>
<proteinExistence type="predicted"/>
<gene>
    <name evidence="2" type="primary">Ttpal</name>
    <name evidence="2" type="ORF">NPIL_541381</name>
</gene>
<evidence type="ECO:0000313" key="3">
    <source>
        <dbReference type="Proteomes" id="UP000887013"/>
    </source>
</evidence>
<reference evidence="2" key="1">
    <citation type="submission" date="2020-08" db="EMBL/GenBank/DDBJ databases">
        <title>Multicomponent nature underlies the extraordinary mechanical properties of spider dragline silk.</title>
        <authorList>
            <person name="Kono N."/>
            <person name="Nakamura H."/>
            <person name="Mori M."/>
            <person name="Yoshida Y."/>
            <person name="Ohtoshi R."/>
            <person name="Malay A.D."/>
            <person name="Moran D.A.P."/>
            <person name="Tomita M."/>
            <person name="Numata K."/>
            <person name="Arakawa K."/>
        </authorList>
    </citation>
    <scope>NUCLEOTIDE SEQUENCE</scope>
</reference>
<dbReference type="SMART" id="SM00516">
    <property type="entry name" value="SEC14"/>
    <property type="match status" value="1"/>
</dbReference>
<dbReference type="AlphaFoldDB" id="A0A8X6UB65"/>
<dbReference type="GO" id="GO:0016020">
    <property type="term" value="C:membrane"/>
    <property type="evidence" value="ECO:0007669"/>
    <property type="project" value="TreeGrafter"/>
</dbReference>
<keyword evidence="3" id="KW-1185">Reference proteome</keyword>
<dbReference type="CDD" id="cd00170">
    <property type="entry name" value="SEC14"/>
    <property type="match status" value="1"/>
</dbReference>
<comment type="caution">
    <text evidence="2">The sequence shown here is derived from an EMBL/GenBank/DDBJ whole genome shotgun (WGS) entry which is preliminary data.</text>
</comment>
<dbReference type="SUPFAM" id="SSF46938">
    <property type="entry name" value="CRAL/TRIO N-terminal domain"/>
    <property type="match status" value="1"/>
</dbReference>
<dbReference type="PROSITE" id="PS50191">
    <property type="entry name" value="CRAL_TRIO"/>
    <property type="match status" value="1"/>
</dbReference>
<dbReference type="PANTHER" id="PTHR10174:SF130">
    <property type="entry name" value="ALPHA-TOCOPHEROL TRANSFER PROTEIN-LIKE"/>
    <property type="match status" value="1"/>
</dbReference>
<dbReference type="Gene3D" id="1.10.8.20">
    <property type="entry name" value="N-terminal domain of phosphatidylinositol transfer protein sec14p"/>
    <property type="match status" value="1"/>
</dbReference>
<name>A0A8X6UB65_NEPPI</name>
<dbReference type="GO" id="GO:1902936">
    <property type="term" value="F:phosphatidylinositol bisphosphate binding"/>
    <property type="evidence" value="ECO:0007669"/>
    <property type="project" value="TreeGrafter"/>
</dbReference>
<dbReference type="InterPro" id="IPR036273">
    <property type="entry name" value="CRAL/TRIO_N_dom_sf"/>
</dbReference>
<dbReference type="SUPFAM" id="SSF52087">
    <property type="entry name" value="CRAL/TRIO domain"/>
    <property type="match status" value="1"/>
</dbReference>
<sequence length="323" mass="37807">MKYLSTWQEDLTPEIKRRAEEELGETPEIKTQSLMKLRKLINEEAEFRPLMDDAFLIRFLRTKKYDVERAFTSLRNYYVFKARYSRQLTDFKPSELLPLLEMNSVVHLPYRHPYGTAVAYMRPAYYNIDEVTLEEIFAVGLLELEYSLRFEATQVCGHIMIFDMDKINLRIMKYYASPKILYRCVRLIQDCIPCRVKGIHFINEPFYISFVFNIIKGFLSEKIRKRIHLHGANQESLHQHIPADILPEELGGNLGPVALLANDFNKTIIRAETMFEKLIKYGFHEKRIQHIKRQNSNAAFFKHGDVGSLFEKAVGSGVDITVI</sequence>
<dbReference type="EMBL" id="BMAW01078773">
    <property type="protein sequence ID" value="GFU12317.1"/>
    <property type="molecule type" value="Genomic_DNA"/>
</dbReference>
<evidence type="ECO:0000313" key="2">
    <source>
        <dbReference type="EMBL" id="GFU12317.1"/>
    </source>
</evidence>
<protein>
    <submittedName>
        <fullName evidence="2">Alpha-tocopherol transfer protein-like</fullName>
    </submittedName>
</protein>
<dbReference type="Gene3D" id="3.40.525.10">
    <property type="entry name" value="CRAL-TRIO lipid binding domain"/>
    <property type="match status" value="1"/>
</dbReference>